<evidence type="ECO:0000313" key="2">
    <source>
        <dbReference type="RefSeq" id="XP_016485191.1"/>
    </source>
</evidence>
<accession>A0A1S4B8H7</accession>
<gene>
    <name evidence="2" type="primary">LOC107805635</name>
</gene>
<sequence>MDARVRRFVQGLSPLVVNEAAIAALHSDMNYGKIVGFAQATEARKLKIRAERESSSRARSAGHSGRPVPGRGPSEPSQSYAQPSASALPSMHSYQQSSHLRSGLDSRRPHHSGRPRGRSHRQGRASCPKCGVRGHIQRDYRTPSQGMSRGFAQSSGSSAATSSVYPSALTGHSVVRGGARGRGVSSRFYALSATRVYRNCVVMVCGRATTTDLIELEMLDFDVADTTLEVSVPESVPVMNEFLEVFLDELLGIPSDREIDFAIDVLPDTRPISIPPYRMAPAELREFKEKLKDLLEKRFIRPSVSSWGAPHPGKANMVADALSRKSMGSLAHLGADQRPLAREVYQLACLGVRISTSDEGKVMVRNGAESSLVAEVKKKQLIDPALAKMKEDVLNNKTSTFSLGGEDGQVKAEHQRPDGLTQLMEIPMRKWEMINMDFVVGLPRTQRKFDSIWERLKAVQSRQKSYVDIRRRKLEFQVDDWVFLSVSPMKGVMQFGKKGKLSPRYVGPYRKVVGDPSTIVPIEAIEVNEELSYEEILVAILDRQVCKLRNKEVASVKVLWQSQQVEEATWEAESEMKEKYPHMFEQV</sequence>
<feature type="compositionally biased region" description="Basic residues" evidence="1">
    <location>
        <begin position="108"/>
        <end position="123"/>
    </location>
</feature>
<feature type="region of interest" description="Disordered" evidence="1">
    <location>
        <begin position="48"/>
        <end position="164"/>
    </location>
</feature>
<protein>
    <submittedName>
        <fullName evidence="2">Uncharacterized protein</fullName>
    </submittedName>
</protein>
<feature type="compositionally biased region" description="Low complexity" evidence="1">
    <location>
        <begin position="57"/>
        <end position="66"/>
    </location>
</feature>
<dbReference type="PANTHER" id="PTHR46148:SF58">
    <property type="entry name" value="RETROTRANSPOSON PROTEIN"/>
    <property type="match status" value="1"/>
</dbReference>
<dbReference type="PANTHER" id="PTHR46148">
    <property type="entry name" value="CHROMO DOMAIN-CONTAINING PROTEIN"/>
    <property type="match status" value="1"/>
</dbReference>
<dbReference type="KEGG" id="nta:107805635"/>
<dbReference type="AlphaFoldDB" id="A0A1S4B8H7"/>
<dbReference type="RefSeq" id="XP_016485191.1">
    <property type="nucleotide sequence ID" value="XM_016629705.1"/>
</dbReference>
<organism evidence="2">
    <name type="scientific">Nicotiana tabacum</name>
    <name type="common">Common tobacco</name>
    <dbReference type="NCBI Taxonomy" id="4097"/>
    <lineage>
        <taxon>Eukaryota</taxon>
        <taxon>Viridiplantae</taxon>
        <taxon>Streptophyta</taxon>
        <taxon>Embryophyta</taxon>
        <taxon>Tracheophyta</taxon>
        <taxon>Spermatophyta</taxon>
        <taxon>Magnoliopsida</taxon>
        <taxon>eudicotyledons</taxon>
        <taxon>Gunneridae</taxon>
        <taxon>Pentapetalae</taxon>
        <taxon>asterids</taxon>
        <taxon>lamiids</taxon>
        <taxon>Solanales</taxon>
        <taxon>Solanaceae</taxon>
        <taxon>Nicotianoideae</taxon>
        <taxon>Nicotianeae</taxon>
        <taxon>Nicotiana</taxon>
    </lineage>
</organism>
<evidence type="ECO:0000256" key="1">
    <source>
        <dbReference type="SAM" id="MobiDB-lite"/>
    </source>
</evidence>
<dbReference type="OrthoDB" id="1227411at2759"/>
<name>A0A1S4B8H7_TOBAC</name>
<reference evidence="2" key="1">
    <citation type="submission" date="2025-08" db="UniProtKB">
        <authorList>
            <consortium name="RefSeq"/>
        </authorList>
    </citation>
    <scope>IDENTIFICATION</scope>
</reference>
<dbReference type="PaxDb" id="4097-A0A1S4B8H7"/>
<dbReference type="Gene3D" id="3.10.10.10">
    <property type="entry name" value="HIV Type 1 Reverse Transcriptase, subunit A, domain 1"/>
    <property type="match status" value="1"/>
</dbReference>
<feature type="compositionally biased region" description="Low complexity" evidence="1">
    <location>
        <begin position="73"/>
        <end position="90"/>
    </location>
</feature>
<feature type="compositionally biased region" description="Low complexity" evidence="1">
    <location>
        <begin position="152"/>
        <end position="164"/>
    </location>
</feature>
<dbReference type="InterPro" id="IPR043502">
    <property type="entry name" value="DNA/RNA_pol_sf"/>
</dbReference>
<dbReference type="SUPFAM" id="SSF56672">
    <property type="entry name" value="DNA/RNA polymerases"/>
    <property type="match status" value="1"/>
</dbReference>
<proteinExistence type="predicted"/>